<dbReference type="InterPro" id="IPR018062">
    <property type="entry name" value="HTH_AraC-typ_CS"/>
</dbReference>
<dbReference type="AlphaFoldDB" id="A0A9D1G1V3"/>
<dbReference type="InterPro" id="IPR037923">
    <property type="entry name" value="HTH-like"/>
</dbReference>
<dbReference type="Pfam" id="PF12833">
    <property type="entry name" value="HTH_18"/>
    <property type="match status" value="1"/>
</dbReference>
<evidence type="ECO:0000313" key="7">
    <source>
        <dbReference type="Proteomes" id="UP000824140"/>
    </source>
</evidence>
<dbReference type="PANTHER" id="PTHR46796">
    <property type="entry name" value="HTH-TYPE TRANSCRIPTIONAL ACTIVATOR RHAS-RELATED"/>
    <property type="match status" value="1"/>
</dbReference>
<keyword evidence="4" id="KW-0804">Transcription</keyword>
<dbReference type="InterPro" id="IPR050204">
    <property type="entry name" value="AraC_XylS_family_regulators"/>
</dbReference>
<evidence type="ECO:0000313" key="6">
    <source>
        <dbReference type="EMBL" id="HIS92940.1"/>
    </source>
</evidence>
<evidence type="ECO:0000256" key="1">
    <source>
        <dbReference type="ARBA" id="ARBA00023015"/>
    </source>
</evidence>
<dbReference type="InterPro" id="IPR009057">
    <property type="entry name" value="Homeodomain-like_sf"/>
</dbReference>
<accession>A0A9D1G1V3</accession>
<feature type="domain" description="HTH araC/xylS-type" evidence="5">
    <location>
        <begin position="179"/>
        <end position="277"/>
    </location>
</feature>
<dbReference type="GO" id="GO:0003700">
    <property type="term" value="F:DNA-binding transcription factor activity"/>
    <property type="evidence" value="ECO:0007669"/>
    <property type="project" value="InterPro"/>
</dbReference>
<name>A0A9D1G1V3_9FIRM</name>
<dbReference type="PROSITE" id="PS00041">
    <property type="entry name" value="HTH_ARAC_FAMILY_1"/>
    <property type="match status" value="1"/>
</dbReference>
<dbReference type="Proteomes" id="UP000824140">
    <property type="component" value="Unassembled WGS sequence"/>
</dbReference>
<gene>
    <name evidence="6" type="ORF">IAA84_08005</name>
</gene>
<evidence type="ECO:0000256" key="3">
    <source>
        <dbReference type="ARBA" id="ARBA00023159"/>
    </source>
</evidence>
<dbReference type="GO" id="GO:0043565">
    <property type="term" value="F:sequence-specific DNA binding"/>
    <property type="evidence" value="ECO:0007669"/>
    <property type="project" value="InterPro"/>
</dbReference>
<dbReference type="PROSITE" id="PS01124">
    <property type="entry name" value="HTH_ARAC_FAMILY_2"/>
    <property type="match status" value="1"/>
</dbReference>
<keyword evidence="2" id="KW-0238">DNA-binding</keyword>
<comment type="caution">
    <text evidence="6">The sequence shown here is derived from an EMBL/GenBank/DDBJ whole genome shotgun (WGS) entry which is preliminary data.</text>
</comment>
<dbReference type="SMART" id="SM00342">
    <property type="entry name" value="HTH_ARAC"/>
    <property type="match status" value="1"/>
</dbReference>
<organism evidence="6 7">
    <name type="scientific">Candidatus Alectryocaccomicrobium excrementavium</name>
    <dbReference type="NCBI Taxonomy" id="2840668"/>
    <lineage>
        <taxon>Bacteria</taxon>
        <taxon>Bacillati</taxon>
        <taxon>Bacillota</taxon>
        <taxon>Clostridia</taxon>
        <taxon>Candidatus Alectryocaccomicrobium</taxon>
    </lineage>
</organism>
<dbReference type="InterPro" id="IPR003313">
    <property type="entry name" value="AraC-bd"/>
</dbReference>
<proteinExistence type="predicted"/>
<evidence type="ECO:0000259" key="5">
    <source>
        <dbReference type="PROSITE" id="PS01124"/>
    </source>
</evidence>
<dbReference type="Gene3D" id="2.60.120.280">
    <property type="entry name" value="Regulatory protein AraC"/>
    <property type="match status" value="1"/>
</dbReference>
<keyword evidence="3" id="KW-0010">Activator</keyword>
<dbReference type="PRINTS" id="PR00032">
    <property type="entry name" value="HTHARAC"/>
</dbReference>
<evidence type="ECO:0000256" key="4">
    <source>
        <dbReference type="ARBA" id="ARBA00023163"/>
    </source>
</evidence>
<dbReference type="InterPro" id="IPR018060">
    <property type="entry name" value="HTH_AraC"/>
</dbReference>
<reference evidence="6" key="2">
    <citation type="journal article" date="2021" name="PeerJ">
        <title>Extensive microbial diversity within the chicken gut microbiome revealed by metagenomics and culture.</title>
        <authorList>
            <person name="Gilroy R."/>
            <person name="Ravi A."/>
            <person name="Getino M."/>
            <person name="Pursley I."/>
            <person name="Horton D.L."/>
            <person name="Alikhan N.F."/>
            <person name="Baker D."/>
            <person name="Gharbi K."/>
            <person name="Hall N."/>
            <person name="Watson M."/>
            <person name="Adriaenssens E.M."/>
            <person name="Foster-Nyarko E."/>
            <person name="Jarju S."/>
            <person name="Secka A."/>
            <person name="Antonio M."/>
            <person name="Oren A."/>
            <person name="Chaudhuri R.R."/>
            <person name="La Ragione R."/>
            <person name="Hildebrand F."/>
            <person name="Pallen M.J."/>
        </authorList>
    </citation>
    <scope>NUCLEOTIDE SEQUENCE</scope>
    <source>
        <strain evidence="6">13766</strain>
    </source>
</reference>
<reference evidence="6" key="1">
    <citation type="submission" date="2020-10" db="EMBL/GenBank/DDBJ databases">
        <authorList>
            <person name="Gilroy R."/>
        </authorList>
    </citation>
    <scope>NUCLEOTIDE SEQUENCE</scope>
    <source>
        <strain evidence="6">13766</strain>
    </source>
</reference>
<evidence type="ECO:0000256" key="2">
    <source>
        <dbReference type="ARBA" id="ARBA00023125"/>
    </source>
</evidence>
<dbReference type="SUPFAM" id="SSF46689">
    <property type="entry name" value="Homeodomain-like"/>
    <property type="match status" value="2"/>
</dbReference>
<dbReference type="SUPFAM" id="SSF51215">
    <property type="entry name" value="Regulatory protein AraC"/>
    <property type="match status" value="1"/>
</dbReference>
<keyword evidence="1" id="KW-0805">Transcription regulation</keyword>
<sequence>METQSYYRLLGANDNICRMDTPLCVNCAGVCVMRQPFASHALLGREDFYLQYMASGEMDMELGGVQAVLRPGEAVLHFPHTAYRYAMRGESTVVYYWVHFTGFCAESIARQCGFANQEPVHAGAHGSITVRFESLFRDFVERDACFELSACAGVLALLAEIARRVRMDGGAGAADERVSRSIAYMHRAYGQPLSVAEMAAHVHLSESRFRHLFHQRTGLAPMEYLIQLRLSHARRLMAETALSIAEIARAVGYEDPFYFSRLFRQKMGAPPTEFRRSGA</sequence>
<dbReference type="Pfam" id="PF02311">
    <property type="entry name" value="AraC_binding"/>
    <property type="match status" value="1"/>
</dbReference>
<protein>
    <submittedName>
        <fullName evidence="6">Helix-turn-helix transcriptional regulator</fullName>
    </submittedName>
</protein>
<dbReference type="Gene3D" id="1.10.10.60">
    <property type="entry name" value="Homeodomain-like"/>
    <property type="match status" value="2"/>
</dbReference>
<dbReference type="InterPro" id="IPR020449">
    <property type="entry name" value="Tscrpt_reg_AraC-type_HTH"/>
</dbReference>
<dbReference type="EMBL" id="DVJN01000161">
    <property type="protein sequence ID" value="HIS92940.1"/>
    <property type="molecule type" value="Genomic_DNA"/>
</dbReference>